<dbReference type="SUPFAM" id="SSF47598">
    <property type="entry name" value="Ribbon-helix-helix"/>
    <property type="match status" value="1"/>
</dbReference>
<gene>
    <name evidence="2" type="ORF">BTN82_00855</name>
</gene>
<dbReference type="GO" id="GO:0006355">
    <property type="term" value="P:regulation of DNA-templated transcription"/>
    <property type="evidence" value="ECO:0007669"/>
    <property type="project" value="InterPro"/>
</dbReference>
<proteinExistence type="predicted"/>
<dbReference type="OrthoDB" id="2389872at2"/>
<evidence type="ECO:0000259" key="1">
    <source>
        <dbReference type="Pfam" id="PF22513"/>
    </source>
</evidence>
<dbReference type="AlphaFoldDB" id="A0A1Q8EXM5"/>
<dbReference type="RefSeq" id="WP_075117298.1">
    <property type="nucleotide sequence ID" value="NZ_MSCT01000002.1"/>
</dbReference>
<dbReference type="EMBL" id="MSCT01000002">
    <property type="protein sequence ID" value="OLF56485.1"/>
    <property type="molecule type" value="Genomic_DNA"/>
</dbReference>
<evidence type="ECO:0000313" key="2">
    <source>
        <dbReference type="EMBL" id="OLF56485.1"/>
    </source>
</evidence>
<accession>A0A1Q8EXM5</accession>
<sequence>MASLTIRNLDDQIKERLRIEAAHNGHSMEEEARLILRRALSRTTDGQGLGSRIRTRFAATGGVELELPERTEPARAADLNE</sequence>
<feature type="domain" description="Antitoxin FitA-like ribbon-helix-helix" evidence="1">
    <location>
        <begin position="2"/>
        <end position="40"/>
    </location>
</feature>
<dbReference type="Proteomes" id="UP000185578">
    <property type="component" value="Unassembled WGS sequence"/>
</dbReference>
<comment type="caution">
    <text evidence="2">The sequence shown here is derived from an EMBL/GenBank/DDBJ whole genome shotgun (WGS) entry which is preliminary data.</text>
</comment>
<dbReference type="InterPro" id="IPR010985">
    <property type="entry name" value="Ribbon_hlx_hlx"/>
</dbReference>
<organism evidence="2 3">
    <name type="scientific">Pseudomonas chlororaphis</name>
    <dbReference type="NCBI Taxonomy" id="587753"/>
    <lineage>
        <taxon>Bacteria</taxon>
        <taxon>Pseudomonadati</taxon>
        <taxon>Pseudomonadota</taxon>
        <taxon>Gammaproteobacteria</taxon>
        <taxon>Pseudomonadales</taxon>
        <taxon>Pseudomonadaceae</taxon>
        <taxon>Pseudomonas</taxon>
    </lineage>
</organism>
<evidence type="ECO:0000313" key="3">
    <source>
        <dbReference type="Proteomes" id="UP000185578"/>
    </source>
</evidence>
<dbReference type="InterPro" id="IPR013321">
    <property type="entry name" value="Arc_rbn_hlx_hlx"/>
</dbReference>
<reference evidence="2 3" key="1">
    <citation type="submission" date="2016-12" db="EMBL/GenBank/DDBJ databases">
        <authorList>
            <person name="Song W.-J."/>
            <person name="Kurnit D.M."/>
        </authorList>
    </citation>
    <scope>NUCLEOTIDE SEQUENCE [LARGE SCALE GENOMIC DNA]</scope>
    <source>
        <strain evidence="2 3">PCL1601</strain>
    </source>
</reference>
<dbReference type="Gene3D" id="1.10.1220.10">
    <property type="entry name" value="Met repressor-like"/>
    <property type="match status" value="1"/>
</dbReference>
<name>A0A1Q8EXM5_9PSED</name>
<dbReference type="Pfam" id="PF22513">
    <property type="entry name" value="FitA-like_RHH"/>
    <property type="match status" value="1"/>
</dbReference>
<protein>
    <submittedName>
        <fullName evidence="2">Plasmid stabilization protein</fullName>
    </submittedName>
</protein>
<dbReference type="InterPro" id="IPR053853">
    <property type="entry name" value="FitA-like_RHH"/>
</dbReference>